<keyword evidence="3" id="KW-1185">Reference proteome</keyword>
<evidence type="ECO:0000256" key="1">
    <source>
        <dbReference type="SAM" id="MobiDB-lite"/>
    </source>
</evidence>
<dbReference type="EMBL" id="JAAKFY010000013">
    <property type="protein sequence ID" value="KAF3847149.1"/>
    <property type="molecule type" value="Genomic_DNA"/>
</dbReference>
<comment type="caution">
    <text evidence="2">The sequence shown here is derived from an EMBL/GenBank/DDBJ whole genome shotgun (WGS) entry which is preliminary data.</text>
</comment>
<proteinExistence type="predicted"/>
<feature type="region of interest" description="Disordered" evidence="1">
    <location>
        <begin position="32"/>
        <end position="65"/>
    </location>
</feature>
<dbReference type="OrthoDB" id="6359887at2759"/>
<dbReference type="Proteomes" id="UP000518266">
    <property type="component" value="Unassembled WGS sequence"/>
</dbReference>
<reference evidence="2 3" key="1">
    <citation type="submission" date="2020-03" db="EMBL/GenBank/DDBJ databases">
        <title>Dissostichus mawsoni Genome sequencing and assembly.</title>
        <authorList>
            <person name="Park H."/>
        </authorList>
    </citation>
    <scope>NUCLEOTIDE SEQUENCE [LARGE SCALE GENOMIC DNA]</scope>
    <source>
        <strain evidence="2">DM0001</strain>
        <tissue evidence="2">Muscle</tissue>
    </source>
</reference>
<dbReference type="AlphaFoldDB" id="A0A7J5YEF6"/>
<gene>
    <name evidence="2" type="ORF">F7725_020177</name>
</gene>
<sequence length="156" mass="17953">MNQAFLHNEEAHFEAAREKGILEQSEITLVSLADTTLQDHDTTEEDPHPGGGRRKASPQRGVTEVQQQRLRALQQRSSLRVEEIKARRALAKVKPEIQVGGPRLDLEDEVKDVTPEQRKREASVMHSRTQRLYEQLEEVKHQKALRNRQEAYAKTD</sequence>
<protein>
    <submittedName>
        <fullName evidence="2">Uncharacterized protein</fullName>
    </submittedName>
</protein>
<name>A0A7J5YEF6_DISMA</name>
<feature type="compositionally biased region" description="Basic and acidic residues" evidence="1">
    <location>
        <begin position="37"/>
        <end position="48"/>
    </location>
</feature>
<evidence type="ECO:0000313" key="3">
    <source>
        <dbReference type="Proteomes" id="UP000518266"/>
    </source>
</evidence>
<evidence type="ECO:0000313" key="2">
    <source>
        <dbReference type="EMBL" id="KAF3847149.1"/>
    </source>
</evidence>
<accession>A0A7J5YEF6</accession>
<organism evidence="2 3">
    <name type="scientific">Dissostichus mawsoni</name>
    <name type="common">Antarctic cod</name>
    <dbReference type="NCBI Taxonomy" id="36200"/>
    <lineage>
        <taxon>Eukaryota</taxon>
        <taxon>Metazoa</taxon>
        <taxon>Chordata</taxon>
        <taxon>Craniata</taxon>
        <taxon>Vertebrata</taxon>
        <taxon>Euteleostomi</taxon>
        <taxon>Actinopterygii</taxon>
        <taxon>Neopterygii</taxon>
        <taxon>Teleostei</taxon>
        <taxon>Neoteleostei</taxon>
        <taxon>Acanthomorphata</taxon>
        <taxon>Eupercaria</taxon>
        <taxon>Perciformes</taxon>
        <taxon>Notothenioidei</taxon>
        <taxon>Nototheniidae</taxon>
        <taxon>Dissostichus</taxon>
    </lineage>
</organism>